<gene>
    <name evidence="1" type="ORF">O6H91_07G049000</name>
</gene>
<evidence type="ECO:0000313" key="1">
    <source>
        <dbReference type="EMBL" id="KAJ7549323.1"/>
    </source>
</evidence>
<reference evidence="2" key="1">
    <citation type="journal article" date="2024" name="Proc. Natl. Acad. Sci. U.S.A.">
        <title>Extraordinary preservation of gene collinearity over three hundred million years revealed in homosporous lycophytes.</title>
        <authorList>
            <person name="Li C."/>
            <person name="Wickell D."/>
            <person name="Kuo L.Y."/>
            <person name="Chen X."/>
            <person name="Nie B."/>
            <person name="Liao X."/>
            <person name="Peng D."/>
            <person name="Ji J."/>
            <person name="Jenkins J."/>
            <person name="Williams M."/>
            <person name="Shu S."/>
            <person name="Plott C."/>
            <person name="Barry K."/>
            <person name="Rajasekar S."/>
            <person name="Grimwood J."/>
            <person name="Han X."/>
            <person name="Sun S."/>
            <person name="Hou Z."/>
            <person name="He W."/>
            <person name="Dai G."/>
            <person name="Sun C."/>
            <person name="Schmutz J."/>
            <person name="Leebens-Mack J.H."/>
            <person name="Li F.W."/>
            <person name="Wang L."/>
        </authorList>
    </citation>
    <scope>NUCLEOTIDE SEQUENCE [LARGE SCALE GENOMIC DNA]</scope>
    <source>
        <strain evidence="2">cv. PW_Plant_1</strain>
    </source>
</reference>
<comment type="caution">
    <text evidence="1">The sequence shown here is derived from an EMBL/GenBank/DDBJ whole genome shotgun (WGS) entry which is preliminary data.</text>
</comment>
<sequence length="1474" mass="161417">MESPEEADYEAKEVFSKLKPLCTQLLEPHGGDAGTISLLLRTLTRVLKDVPAAGLQTCIDYVLFPLLLLLDASVDCRASPVLSKFTTVSTQSKGEKPFLVADKVAEGVLSCLEVILERCSAKNVNQMSMLLRKLTAAAMLSPDEASEEFRHGVVKCLKALFSQLEPCDNIHCRCKILNIPYGLLIEDGSLKVDFCSLPMIFKTTADLTSFSWKNDKACVIAVLLSEDMSAAIGHLLSLLLKVSQTEAARGGLGSGRLRVDALLTMRAIVLKVGAADALAFFLPGVVSGLAKAMRESWPGTHSPRVPVHIVGAAGITGAIEQAVKGMAEFLVLVLADVRNSSSIEVTRLSQKDDTSSTPNQTASSAEEALKTLHVLSSKYSSQSKNGKEITQLIPLSHKVSETIVDDSKSLSGSEELNIHLDQGTQKDSRPPDLRVDRSPDWLRETTTRVNGLLSATFPTLCAHPTPAVRHAVAEGCGILLMTCSHTLRICVPLFLECLLALACDEWRQVASTAYRFLEFIFSSSSHELEPGKLKHSNLQFNDNQLVGGVMMRELLVDLIHRLIDDLPKTIAAADETMSVLSARRLAAALYFLGPHEVHSSLFHSSATTSHFLSVLTQCLGFSSAFNGPLKSVVLEVSELYNVIHDEDSTKELTRVSRRHDKQSNVGRQITDLDLDLQTKQLNGEIVEEVASDQLPRVPPWLFQSGKSKLYDILALIIRLAGIATSVGCQNSASLKGLVEPLLINMQHAAVELGHQSFKEDESILQPRYRNGQVQRYAATIACVLNELIYGASGVWLQKLPQIFTSAKHDKDYKKDLSVQPVSLEEDVADDISSRFEDFSSSYHNWEQACKAERSSHLLDLVSEILHDYMTSELWDLPLNLMNIFSEDMYVDEIDFHHFLLDNAVLQQVLVEGVGVCAISLGKSFEDCGLLGLVLYPLLEKLGCPNNSVAHAATLALRAICRRCGYDSVSSFKMKMQLGSFKRYDDAYFECILILFQVKSLVAANADHIIDSLCRQLRHLTLHPHAPNLLAVILCQTGAAPDLLPLLKEPLQGLLLELEIPGRQQHAFYTVPILKAVREIIRAAKREATSVVLLAAKVPEVCLSQGYLGVINANERVDVDLLDHLDEIMHTMEERQRFQCSIAGIVTSCLISCAPLLASKDQQTSLLALDILEDGITALADVESALNSEKVQLESLVDTLEHSGHKYAQDIKKFLERIEKEANKLLPTTHQVWPHLVPCLRQSWPSVVVRSLDVIALASFECGGQFLARRFKDALPSFVALFSGRYSKRTLDTVPGNLSRSVATVDRNRRASVQEMSSPAVLFKVQEAALKCVRTICERRKSAPALEAVIGSIAAWVAAIGCSNHGLKDLAADTLLALSNIDADLVWMLVADIAYNAASNMVPICGGSETCNSDLPPIAQILPSLTIDGDALFMQYAGRDCNIKTDRSRACSVLGKLESSITDSHVLAHNALSVN</sequence>
<name>A0ACC2D589_DIPCM</name>
<protein>
    <submittedName>
        <fullName evidence="1">Uncharacterized protein</fullName>
    </submittedName>
</protein>
<organism evidence="1 2">
    <name type="scientific">Diphasiastrum complanatum</name>
    <name type="common">Issler's clubmoss</name>
    <name type="synonym">Lycopodium complanatum</name>
    <dbReference type="NCBI Taxonomy" id="34168"/>
    <lineage>
        <taxon>Eukaryota</taxon>
        <taxon>Viridiplantae</taxon>
        <taxon>Streptophyta</taxon>
        <taxon>Embryophyta</taxon>
        <taxon>Tracheophyta</taxon>
        <taxon>Lycopodiopsida</taxon>
        <taxon>Lycopodiales</taxon>
        <taxon>Lycopodiaceae</taxon>
        <taxon>Lycopodioideae</taxon>
        <taxon>Diphasiastrum</taxon>
    </lineage>
</organism>
<accession>A0ACC2D589</accession>
<dbReference type="Proteomes" id="UP001162992">
    <property type="component" value="Chromosome 7"/>
</dbReference>
<keyword evidence="2" id="KW-1185">Reference proteome</keyword>
<proteinExistence type="predicted"/>
<evidence type="ECO:0000313" key="2">
    <source>
        <dbReference type="Proteomes" id="UP001162992"/>
    </source>
</evidence>
<dbReference type="EMBL" id="CM055098">
    <property type="protein sequence ID" value="KAJ7549323.1"/>
    <property type="molecule type" value="Genomic_DNA"/>
</dbReference>